<sequence>MAKRINFALKEAMVSLSGACFWYWNSFYSFLDSSGVPKELKNRYPRESFNKYDVMRNVLDHLEDTNQTAVINNIISNFFKLGNAVDRDALDEKKAKQLLSEFKALIGSDPIEDEIENRKRQQSRSNYKSSIDETKSKKKKLEELNSLFISLVTGNEVTPHERGYKLEKLFCDLLLFNELDYSPSYKTLDGEQIDGHFKFEKFDYLVECKWEKGAIKQKDLSIFDGKIKGKAQSTRGVFLAANGFDENAIQKFSGDAPRIILITGDDLAMVLNGQVLFYDAMKAKVEAIVRYGDINFSLRRVTL</sequence>
<keyword evidence="2" id="KW-0255">Endonuclease</keyword>
<keyword evidence="2" id="KW-0378">Hydrolase</keyword>
<reference evidence="3" key="1">
    <citation type="submission" date="2019-07" db="EMBL/GenBank/DDBJ databases">
        <title>Shewanella sp. YLB-08 draft genomic sequence.</title>
        <authorList>
            <person name="Yu L."/>
        </authorList>
    </citation>
    <scope>NUCLEOTIDE SEQUENCE [LARGE SCALE GENOMIC DNA]</scope>
    <source>
        <strain evidence="3">JCM 20706</strain>
    </source>
</reference>
<dbReference type="InterPro" id="IPR007560">
    <property type="entry name" value="Restrct_endonuc_IV_Mrr"/>
</dbReference>
<dbReference type="EMBL" id="VKGK01000018">
    <property type="protein sequence ID" value="TRY13582.1"/>
    <property type="molecule type" value="Genomic_DNA"/>
</dbReference>
<dbReference type="AlphaFoldDB" id="A0A553JM89"/>
<protein>
    <submittedName>
        <fullName evidence="2">Restriction endonuclease</fullName>
    </submittedName>
</protein>
<dbReference type="InterPro" id="IPR011856">
    <property type="entry name" value="tRNA_endonuc-like_dom_sf"/>
</dbReference>
<comment type="caution">
    <text evidence="2">The sequence shown here is derived from an EMBL/GenBank/DDBJ whole genome shotgun (WGS) entry which is preliminary data.</text>
</comment>
<dbReference type="GO" id="GO:0009307">
    <property type="term" value="P:DNA restriction-modification system"/>
    <property type="evidence" value="ECO:0007669"/>
    <property type="project" value="InterPro"/>
</dbReference>
<gene>
    <name evidence="2" type="ORF">FN961_15205</name>
</gene>
<dbReference type="GO" id="GO:0004519">
    <property type="term" value="F:endonuclease activity"/>
    <property type="evidence" value="ECO:0007669"/>
    <property type="project" value="UniProtKB-KW"/>
</dbReference>
<dbReference type="OrthoDB" id="5497289at2"/>
<dbReference type="RefSeq" id="WP_144041028.1">
    <property type="nucleotide sequence ID" value="NZ_BMPL01000011.1"/>
</dbReference>
<organism evidence="2 3">
    <name type="scientific">Shewanella hanedai</name>
    <name type="common">Alteromonas hanedai</name>
    <dbReference type="NCBI Taxonomy" id="25"/>
    <lineage>
        <taxon>Bacteria</taxon>
        <taxon>Pseudomonadati</taxon>
        <taxon>Pseudomonadota</taxon>
        <taxon>Gammaproteobacteria</taxon>
        <taxon>Alteromonadales</taxon>
        <taxon>Shewanellaceae</taxon>
        <taxon>Shewanella</taxon>
    </lineage>
</organism>
<dbReference type="GO" id="GO:0003677">
    <property type="term" value="F:DNA binding"/>
    <property type="evidence" value="ECO:0007669"/>
    <property type="project" value="InterPro"/>
</dbReference>
<feature type="domain" description="Restriction endonuclease type IV Mrr" evidence="1">
    <location>
        <begin position="163"/>
        <end position="269"/>
    </location>
</feature>
<accession>A0A553JM89</accession>
<dbReference type="Proteomes" id="UP000318126">
    <property type="component" value="Unassembled WGS sequence"/>
</dbReference>
<dbReference type="SUPFAM" id="SSF52980">
    <property type="entry name" value="Restriction endonuclease-like"/>
    <property type="match status" value="1"/>
</dbReference>
<keyword evidence="3" id="KW-1185">Reference proteome</keyword>
<evidence type="ECO:0000313" key="3">
    <source>
        <dbReference type="Proteomes" id="UP000318126"/>
    </source>
</evidence>
<name>A0A553JM89_SHEHA</name>
<dbReference type="Gene3D" id="3.40.1350.10">
    <property type="match status" value="1"/>
</dbReference>
<proteinExistence type="predicted"/>
<evidence type="ECO:0000313" key="2">
    <source>
        <dbReference type="EMBL" id="TRY13582.1"/>
    </source>
</evidence>
<dbReference type="Pfam" id="PF04471">
    <property type="entry name" value="Mrr_cat"/>
    <property type="match status" value="1"/>
</dbReference>
<evidence type="ECO:0000259" key="1">
    <source>
        <dbReference type="Pfam" id="PF04471"/>
    </source>
</evidence>
<dbReference type="InterPro" id="IPR011335">
    <property type="entry name" value="Restrct_endonuc-II-like"/>
</dbReference>
<keyword evidence="2" id="KW-0540">Nuclease</keyword>